<evidence type="ECO:0000313" key="3">
    <source>
        <dbReference type="Proteomes" id="UP001596160"/>
    </source>
</evidence>
<protein>
    <submittedName>
        <fullName evidence="2">Uncharacterized protein</fullName>
    </submittedName>
</protein>
<gene>
    <name evidence="2" type="ORF">ACFPRH_20175</name>
</gene>
<keyword evidence="3" id="KW-1185">Reference proteome</keyword>
<accession>A0ABW0APY5</accession>
<organism evidence="2 3">
    <name type="scientific">Streptomyces amakusaensis</name>
    <dbReference type="NCBI Taxonomy" id="67271"/>
    <lineage>
        <taxon>Bacteria</taxon>
        <taxon>Bacillati</taxon>
        <taxon>Actinomycetota</taxon>
        <taxon>Actinomycetes</taxon>
        <taxon>Kitasatosporales</taxon>
        <taxon>Streptomycetaceae</taxon>
        <taxon>Streptomyces</taxon>
    </lineage>
</organism>
<evidence type="ECO:0000313" key="2">
    <source>
        <dbReference type="EMBL" id="MFC5154055.1"/>
    </source>
</evidence>
<proteinExistence type="predicted"/>
<feature type="compositionally biased region" description="Low complexity" evidence="1">
    <location>
        <begin position="133"/>
        <end position="150"/>
    </location>
</feature>
<evidence type="ECO:0000256" key="1">
    <source>
        <dbReference type="SAM" id="MobiDB-lite"/>
    </source>
</evidence>
<comment type="caution">
    <text evidence="2">The sequence shown here is derived from an EMBL/GenBank/DDBJ whole genome shotgun (WGS) entry which is preliminary data.</text>
</comment>
<feature type="region of interest" description="Disordered" evidence="1">
    <location>
        <begin position="128"/>
        <end position="156"/>
    </location>
</feature>
<reference evidence="3" key="1">
    <citation type="journal article" date="2019" name="Int. J. Syst. Evol. Microbiol.">
        <title>The Global Catalogue of Microorganisms (GCM) 10K type strain sequencing project: providing services to taxonomists for standard genome sequencing and annotation.</title>
        <authorList>
            <consortium name="The Broad Institute Genomics Platform"/>
            <consortium name="The Broad Institute Genome Sequencing Center for Infectious Disease"/>
            <person name="Wu L."/>
            <person name="Ma J."/>
        </authorList>
    </citation>
    <scope>NUCLEOTIDE SEQUENCE [LARGE SCALE GENOMIC DNA]</scope>
    <source>
        <strain evidence="3">PCU 266</strain>
    </source>
</reference>
<dbReference type="Proteomes" id="UP001596160">
    <property type="component" value="Unassembled WGS sequence"/>
</dbReference>
<sequence length="156" mass="16584">MSDESDDVMRVITGQIEAHFAMSVPSLRRAVAVTPHANPAAVEVVRWHGLLATAQSALERAEDALVAVLDTVPGDLSEDHDRIMRFANRVNEAVDLRDGRASVLAFLLDPGTPGKHGPAAWRSAVPAHRQGKPALPTTAPALPTVPSVPVRRGAAR</sequence>
<name>A0ABW0APY5_9ACTN</name>
<dbReference type="EMBL" id="JBHSKP010000013">
    <property type="protein sequence ID" value="MFC5154055.1"/>
    <property type="molecule type" value="Genomic_DNA"/>
</dbReference>
<dbReference type="RefSeq" id="WP_344480375.1">
    <property type="nucleotide sequence ID" value="NZ_BAAASB010000014.1"/>
</dbReference>